<gene>
    <name evidence="1" type="ORF">SAMN02745174_00757</name>
</gene>
<evidence type="ECO:0000313" key="2">
    <source>
        <dbReference type="Proteomes" id="UP000191153"/>
    </source>
</evidence>
<reference evidence="1 2" key="1">
    <citation type="submission" date="2017-02" db="EMBL/GenBank/DDBJ databases">
        <authorList>
            <person name="Peterson S.W."/>
        </authorList>
    </citation>
    <scope>NUCLEOTIDE SEQUENCE [LARGE SCALE GENOMIC DNA]</scope>
    <source>
        <strain evidence="1 2">ATCC 700028</strain>
    </source>
</reference>
<keyword evidence="2" id="KW-1185">Reference proteome</keyword>
<name>A0A1T4L9Q1_9FUSO</name>
<accession>A0A1T4L9Q1</accession>
<evidence type="ECO:0000313" key="1">
    <source>
        <dbReference type="EMBL" id="SJZ51301.1"/>
    </source>
</evidence>
<sequence length="421" mass="48710">MKIAIVGAPDSVEKVYNVLEQHNSEVEFIKCIEEKVENTPKLIEKIQNEVDGIYVTGVGIYSLIKKKLKIPVAYTSRKFPSIAKAFWDLKNDYVDFGSLKLGIDIVDKNSLKDVLTEFNIPLESYTLQEYVKSKSEEEYLKEYERLLKNDKINCIMTAFGHIYFYFKKMDIPVYRLQASGIEIKEKFQSLVRDIEFVKNEESSLGVQIIKIHGEGISEFLIDDAEIILENFSKEIQGDYKKLDNHEYMLIGTKKMLKNKDIIWILKKALMEFIEQNEEINIGIGIGYGESILYAEKNARKALGLSLEKKEFQIFASEGKSIRGPLFEQKEIEYRDQVNEEIYKIAKNAGISSNYLCKIKAIQSKYDKKEFSSKELAEYLEISERSANRIIKSTLENGFGKLIEFENSIKAGRPRRIIKFNF</sequence>
<dbReference type="EMBL" id="FUWX01000006">
    <property type="protein sequence ID" value="SJZ51301.1"/>
    <property type="molecule type" value="Genomic_DNA"/>
</dbReference>
<proteinExistence type="predicted"/>
<organism evidence="1 2">
    <name type="scientific">Cetobacterium ceti</name>
    <dbReference type="NCBI Taxonomy" id="180163"/>
    <lineage>
        <taxon>Bacteria</taxon>
        <taxon>Fusobacteriati</taxon>
        <taxon>Fusobacteriota</taxon>
        <taxon>Fusobacteriia</taxon>
        <taxon>Fusobacteriales</taxon>
        <taxon>Fusobacteriaceae</taxon>
        <taxon>Cetobacterium</taxon>
    </lineage>
</organism>
<dbReference type="AlphaFoldDB" id="A0A1T4L9Q1"/>
<dbReference type="OrthoDB" id="4986073at2"/>
<dbReference type="STRING" id="180163.SAMN02745174_00757"/>
<protein>
    <recommendedName>
        <fullName evidence="3">HTH domain-containing protein</fullName>
    </recommendedName>
</protein>
<evidence type="ECO:0008006" key="3">
    <source>
        <dbReference type="Google" id="ProtNLM"/>
    </source>
</evidence>
<dbReference type="Proteomes" id="UP000191153">
    <property type="component" value="Unassembled WGS sequence"/>
</dbReference>
<dbReference type="RefSeq" id="WP_078693296.1">
    <property type="nucleotide sequence ID" value="NZ_FUWX01000006.1"/>
</dbReference>